<proteinExistence type="predicted"/>
<organism evidence="1 2">
    <name type="scientific">Pseudomonas amygdali pv. eriobotryae</name>
    <dbReference type="NCBI Taxonomy" id="129137"/>
    <lineage>
        <taxon>Bacteria</taxon>
        <taxon>Pseudomonadati</taxon>
        <taxon>Pseudomonadota</taxon>
        <taxon>Gammaproteobacteria</taxon>
        <taxon>Pseudomonadales</taxon>
        <taxon>Pseudomonadaceae</taxon>
        <taxon>Pseudomonas</taxon>
        <taxon>Pseudomonas amygdali</taxon>
    </lineage>
</organism>
<dbReference type="EMBL" id="RBOA01000078">
    <property type="protein sequence ID" value="RMM03026.1"/>
    <property type="molecule type" value="Genomic_DNA"/>
</dbReference>
<reference evidence="1 2" key="1">
    <citation type="submission" date="2018-08" db="EMBL/GenBank/DDBJ databases">
        <title>Recombination of ecologically and evolutionarily significant loci maintains genetic cohesion in the Pseudomonas syringae species complex.</title>
        <authorList>
            <person name="Dillon M."/>
            <person name="Thakur S."/>
            <person name="Almeida R.N.D."/>
            <person name="Weir B.S."/>
            <person name="Guttman D.S."/>
        </authorList>
    </citation>
    <scope>NUCLEOTIDE SEQUENCE [LARGE SCALE GENOMIC DNA]</scope>
    <source>
        <strain evidence="1 2">ICMP 8636</strain>
    </source>
</reference>
<evidence type="ECO:0000313" key="1">
    <source>
        <dbReference type="EMBL" id="RMM03026.1"/>
    </source>
</evidence>
<dbReference type="InterPro" id="IPR027417">
    <property type="entry name" value="P-loop_NTPase"/>
</dbReference>
<dbReference type="NCBIfam" id="NF041292">
    <property type="entry name" value="StbB"/>
    <property type="match status" value="1"/>
</dbReference>
<sequence>STRPLRDDKGRALGVQTVQPTTFQNGAQLLAPRPQSTLNHSGLFTMKVVIINYTGTVGKTTIAANLLSPRMDGAPLYAIESINETAENLGMDVEKLRGNKFRELFKRLMLEEQAIIDVGASNVEDFMANLESFEEAHDEIDYYVVPVTSGTKEQKETATMIGTLAAMGIPAHKIRLVFNRVKSDVDSEFSIIIFYYDLAHSFICNRKCAIFETELFDALSVKRISLTSLMSDDTDYKTLLKDKSADMKDRELWSDMYGLKLLAKGVNRKLDVVFDALFAEEDAL</sequence>
<feature type="non-terminal residue" evidence="1">
    <location>
        <position position="1"/>
    </location>
</feature>
<dbReference type="InterPro" id="IPR047985">
    <property type="entry name" value="StbB-like"/>
</dbReference>
<dbReference type="Proteomes" id="UP000272627">
    <property type="component" value="Unassembled WGS sequence"/>
</dbReference>
<evidence type="ECO:0000313" key="2">
    <source>
        <dbReference type="Proteomes" id="UP000272627"/>
    </source>
</evidence>
<protein>
    <submittedName>
        <fullName evidence="1">Stability/partitioning determinant</fullName>
    </submittedName>
</protein>
<dbReference type="Gene3D" id="3.40.50.300">
    <property type="entry name" value="P-loop containing nucleotide triphosphate hydrolases"/>
    <property type="match status" value="1"/>
</dbReference>
<name>A0A3M3ASG8_PSEA0</name>
<gene>
    <name evidence="1" type="ORF">ALQ86_02735</name>
</gene>
<comment type="caution">
    <text evidence="1">The sequence shown here is derived from an EMBL/GenBank/DDBJ whole genome shotgun (WGS) entry which is preliminary data.</text>
</comment>
<dbReference type="SUPFAM" id="SSF52540">
    <property type="entry name" value="P-loop containing nucleoside triphosphate hydrolases"/>
    <property type="match status" value="1"/>
</dbReference>
<accession>A0A3M3ASG8</accession>
<dbReference type="AlphaFoldDB" id="A0A3M3ASG8"/>